<keyword evidence="1" id="KW-0175">Coiled coil</keyword>
<reference evidence="4" key="1">
    <citation type="journal article" date="2011" name="Genome Biol.">
        <title>Comparative genomics of the social amoebae Dictyostelium discoideum and Dictyostelium purpureum.</title>
        <authorList>
            <consortium name="US DOE Joint Genome Institute (JGI-PGF)"/>
            <person name="Sucgang R."/>
            <person name="Kuo A."/>
            <person name="Tian X."/>
            <person name="Salerno W."/>
            <person name="Parikh A."/>
            <person name="Feasley C.L."/>
            <person name="Dalin E."/>
            <person name="Tu H."/>
            <person name="Huang E."/>
            <person name="Barry K."/>
            <person name="Lindquist E."/>
            <person name="Shapiro H."/>
            <person name="Bruce D."/>
            <person name="Schmutz J."/>
            <person name="Salamov A."/>
            <person name="Fey P."/>
            <person name="Gaudet P."/>
            <person name="Anjard C."/>
            <person name="Babu M.M."/>
            <person name="Basu S."/>
            <person name="Bushmanova Y."/>
            <person name="van der Wel H."/>
            <person name="Katoh-Kurasawa M."/>
            <person name="Dinh C."/>
            <person name="Coutinho P.M."/>
            <person name="Saito T."/>
            <person name="Elias M."/>
            <person name="Schaap P."/>
            <person name="Kay R.R."/>
            <person name="Henrissat B."/>
            <person name="Eichinger L."/>
            <person name="Rivero F."/>
            <person name="Putnam N.H."/>
            <person name="West C.M."/>
            <person name="Loomis W.F."/>
            <person name="Chisholm R.L."/>
            <person name="Shaulsky G."/>
            <person name="Strassmann J.E."/>
            <person name="Queller D.C."/>
            <person name="Kuspa A."/>
            <person name="Grigoriev I.V."/>
        </authorList>
    </citation>
    <scope>NUCLEOTIDE SEQUENCE [LARGE SCALE GENOMIC DNA]</scope>
    <source>
        <strain evidence="4">QSDP1</strain>
    </source>
</reference>
<dbReference type="eggNOG" id="ENOG502RBZU">
    <property type="taxonomic scope" value="Eukaryota"/>
</dbReference>
<dbReference type="Proteomes" id="UP000001064">
    <property type="component" value="Unassembled WGS sequence"/>
</dbReference>
<accession>F0ZY13</accession>
<name>F0ZY13_DICPU</name>
<feature type="compositionally biased region" description="Polar residues" evidence="2">
    <location>
        <begin position="457"/>
        <end position="469"/>
    </location>
</feature>
<dbReference type="SUPFAM" id="SSF81995">
    <property type="entry name" value="beta-sandwich domain of Sec23/24"/>
    <property type="match status" value="1"/>
</dbReference>
<dbReference type="AlphaFoldDB" id="F0ZY13"/>
<gene>
    <name evidence="3" type="ORF">DICPUDRAFT_157009</name>
</gene>
<feature type="region of interest" description="Disordered" evidence="2">
    <location>
        <begin position="253"/>
        <end position="306"/>
    </location>
</feature>
<dbReference type="GeneID" id="10507955"/>
<feature type="compositionally biased region" description="Low complexity" evidence="2">
    <location>
        <begin position="429"/>
        <end position="456"/>
    </location>
</feature>
<feature type="coiled-coil region" evidence="1">
    <location>
        <begin position="193"/>
        <end position="251"/>
    </location>
</feature>
<dbReference type="EMBL" id="GL871272">
    <property type="protein sequence ID" value="EGC31163.1"/>
    <property type="molecule type" value="Genomic_DNA"/>
</dbReference>
<feature type="region of interest" description="Disordered" evidence="2">
    <location>
        <begin position="1"/>
        <end position="39"/>
    </location>
</feature>
<feature type="compositionally biased region" description="Polar residues" evidence="2">
    <location>
        <begin position="385"/>
        <end position="398"/>
    </location>
</feature>
<dbReference type="STRING" id="5786.F0ZY13"/>
<feature type="region of interest" description="Disordered" evidence="2">
    <location>
        <begin position="379"/>
        <end position="475"/>
    </location>
</feature>
<proteinExistence type="predicted"/>
<organism evidence="3 4">
    <name type="scientific">Dictyostelium purpureum</name>
    <name type="common">Slime mold</name>
    <dbReference type="NCBI Taxonomy" id="5786"/>
    <lineage>
        <taxon>Eukaryota</taxon>
        <taxon>Amoebozoa</taxon>
        <taxon>Evosea</taxon>
        <taxon>Eumycetozoa</taxon>
        <taxon>Dictyostelia</taxon>
        <taxon>Dictyosteliales</taxon>
        <taxon>Dictyosteliaceae</taxon>
        <taxon>Dictyostelium</taxon>
    </lineage>
</organism>
<evidence type="ECO:0000313" key="4">
    <source>
        <dbReference type="Proteomes" id="UP000001064"/>
    </source>
</evidence>
<keyword evidence="4" id="KW-1185">Reference proteome</keyword>
<dbReference type="RefSeq" id="XP_003292310.1">
    <property type="nucleotide sequence ID" value="XM_003292262.1"/>
</dbReference>
<evidence type="ECO:0000313" key="3">
    <source>
        <dbReference type="EMBL" id="EGC31163.1"/>
    </source>
</evidence>
<dbReference type="VEuPathDB" id="AmoebaDB:DICPUDRAFT_157009"/>
<dbReference type="KEGG" id="dpp:DICPUDRAFT_157009"/>
<feature type="compositionally biased region" description="Low complexity" evidence="2">
    <location>
        <begin position="253"/>
        <end position="283"/>
    </location>
</feature>
<dbReference type="OrthoDB" id="21162at2759"/>
<dbReference type="OMA" id="YMIEKKS"/>
<feature type="compositionally biased region" description="Low complexity" evidence="2">
    <location>
        <begin position="399"/>
        <end position="414"/>
    </location>
</feature>
<sequence>MDGKERPAGTPGRKPGTLNSIPTPYDQLPPIESLNPDNLKDLDKHKLQLYLKNHNIVPASTKPEMKKQMRTLIHSITNKEASATQPGQVGQQPPTIFPHPPPQISTQPGQPQTPIPGINPMGMPYNPLFATQGHHPTSSQQIPSSQFPGATTVQQQIQQQLFAQAQAQNQAQLLQQQLYAQAQAQAAIQAQLIQQQLLQQQQQQQALAEIQRQREFEFQLQRQQQQQQQQLEQQQQQAQQLLLQQKAQQQAQQPIQQSSASQQAPQTPKNINNINNNNITNSNKRLKTETGRVSPPASPRSSRDVAAQQAGEQCTECKAKKANKECNNKRCRGCCIRYMIEKKSDICYLHLRDESRRPRIKDPAQTEVIAELIAQAQREAAASGNPLTGGSKENSQANTPSTTTPTLSSRTGTPMLDQSPNLLLEDDNNQTNPQQTPQTQQQQQQIPQAQQQQQTQLPSGQASQPQQEIQHNKNDSFGRKIQSYYNNYYIGVQAQVAACSNPKRLSPSKDDRYSFFSCYHCDKVVSVNGFHLWRHIQTEHKEDFFKFVKECMKTDTSSLFDNNSSIYNSTKQKTTERFNLTVQWLEELFSPTPSPDIQDKEFFKQRMTMLLDFESRLNELIDSFDKRIDPETSKFSILETFLKDSETFHKYYDGLSNINNNEELEDLISKYENEKDVHFEQRPLLITPYQPSLNQDGKRKAAFEIIENDPTNTNSFSYHNF</sequence>
<dbReference type="InParanoid" id="F0ZY13"/>
<protein>
    <submittedName>
        <fullName evidence="3">Uncharacterized protein</fullName>
    </submittedName>
</protein>
<dbReference type="FunCoup" id="F0ZY13">
    <property type="interactions" value="743"/>
</dbReference>
<evidence type="ECO:0000256" key="2">
    <source>
        <dbReference type="SAM" id="MobiDB-lite"/>
    </source>
</evidence>
<evidence type="ECO:0000256" key="1">
    <source>
        <dbReference type="SAM" id="Coils"/>
    </source>
</evidence>